<proteinExistence type="predicted"/>
<protein>
    <submittedName>
        <fullName evidence="4">Putative maturation protein</fullName>
    </submittedName>
</protein>
<comment type="subcellular location">
    <subcellularLocation>
        <location evidence="1">Virion</location>
    </subcellularLocation>
</comment>
<gene>
    <name evidence="4" type="ORF">chennai_002</name>
</gene>
<organism evidence="4 5">
    <name type="scientific">Salmonella phage Chennai</name>
    <dbReference type="NCBI Taxonomy" id="2715931"/>
    <lineage>
        <taxon>Viruses</taxon>
        <taxon>Duplodnaviria</taxon>
        <taxon>Heunggongvirae</taxon>
        <taxon>Uroviricota</taxon>
        <taxon>Caudoviricetes</taxon>
        <taxon>Pantevenvirales</taxon>
        <taxon>Ackermannviridae</taxon>
        <taxon>Cvivirinae</taxon>
        <taxon>Kuttervirus</taxon>
        <taxon>Kuttervirus PM10</taxon>
    </lineage>
</organism>
<dbReference type="Gene3D" id="3.30.2020.50">
    <property type="match status" value="1"/>
</dbReference>
<keyword evidence="2" id="KW-0946">Virion</keyword>
<accession>A0A6G6XQA5</accession>
<feature type="domain" description="Rhamnogalacturonase A/B/Epimerase-like pectate lyase" evidence="3">
    <location>
        <begin position="292"/>
        <end position="390"/>
    </location>
</feature>
<dbReference type="EMBL" id="MN953776">
    <property type="protein sequence ID" value="QIG60372.1"/>
    <property type="molecule type" value="Genomic_DNA"/>
</dbReference>
<dbReference type="Pfam" id="PF12708">
    <property type="entry name" value="Pect-lyase_RHGA_epim"/>
    <property type="match status" value="1"/>
</dbReference>
<reference evidence="4 5" key="1">
    <citation type="submission" date="2020-01" db="EMBL/GenBank/DDBJ databases">
        <authorList>
            <person name="Sain A."/>
            <person name="Jayaprakash N."/>
        </authorList>
    </citation>
    <scope>NUCLEOTIDE SEQUENCE [LARGE SCALE GENOMIC DNA]</scope>
</reference>
<dbReference type="InterPro" id="IPR011050">
    <property type="entry name" value="Pectin_lyase_fold/virulence"/>
</dbReference>
<evidence type="ECO:0000313" key="5">
    <source>
        <dbReference type="Proteomes" id="UP000501767"/>
    </source>
</evidence>
<dbReference type="SUPFAM" id="SSF51126">
    <property type="entry name" value="Pectin lyase-like"/>
    <property type="match status" value="1"/>
</dbReference>
<dbReference type="Proteomes" id="UP000501767">
    <property type="component" value="Segment"/>
</dbReference>
<dbReference type="Gene3D" id="2.160.20.10">
    <property type="entry name" value="Single-stranded right-handed beta-helix, Pectin lyase-like"/>
    <property type="match status" value="1"/>
</dbReference>
<dbReference type="GO" id="GO:0044423">
    <property type="term" value="C:virion component"/>
    <property type="evidence" value="ECO:0007669"/>
    <property type="project" value="UniProtKB-KW"/>
</dbReference>
<dbReference type="InterPro" id="IPR024535">
    <property type="entry name" value="RHGA/B-epi-like_pectate_lyase"/>
</dbReference>
<dbReference type="GO" id="GO:0019058">
    <property type="term" value="P:viral life cycle"/>
    <property type="evidence" value="ECO:0007669"/>
    <property type="project" value="UniProtKB-ARBA"/>
</dbReference>
<evidence type="ECO:0000256" key="1">
    <source>
        <dbReference type="ARBA" id="ARBA00004328"/>
    </source>
</evidence>
<evidence type="ECO:0000313" key="4">
    <source>
        <dbReference type="EMBL" id="QIG60372.1"/>
    </source>
</evidence>
<dbReference type="InterPro" id="IPR012334">
    <property type="entry name" value="Pectin_lyas_fold"/>
</dbReference>
<evidence type="ECO:0000259" key="3">
    <source>
        <dbReference type="Pfam" id="PF12708"/>
    </source>
</evidence>
<name>A0A6G6XQA5_9CAUD</name>
<evidence type="ECO:0000256" key="2">
    <source>
        <dbReference type="ARBA" id="ARBA00022844"/>
    </source>
</evidence>
<sequence length="729" mass="78841">MGYFQMTRNVEELFGGVITAPHQIPFTYKSNVGGETFLSLPFHPVTGVITINGGMQVPLDNFEIEGNMLNLGRALSKGDVVYCLFDKILSPEDTAKGIRIYKFQAVGGETEFTPDFTSYGVQSLYIGGEYKTPEIEYSYNSTTGKVSLQTALTAGVWVVAEMSVKQPNISPLFDRSIQEIARSANVKDSEVIVSTDTISLLDGKKVVYDIATQTSYGLPTIPDGSVISSVSGGKLNYNPGDVQVNLLPLPNSAALLRAELGSPTGTNLVNFKNSAVGALVRSVTSKLEDNPISVKDYGCKGDGVTDDTAGLQLAVAGALSGLVIYFPKGIYLTSLPLNFTKPVTLIGEKGARIELTGGDHDYVIQFDFRDTDLMYWGYEAYMSNIIVDGKGFAKDGFSLRGVISSRFDNLRATNISRAGLHCWWTQCNLYNNFHCSKNVELFTTTPKYGILIDYEEGSPSKRGTSADTFINPVCEHTTEAGIEATFCINTIFMNGTSEGCRFGIAFGHESDLAQTAVTNTVIGMDMEVNSDGDVLLRKTATSNLFLGVMAGYSSPSSQIQGAEFNRWIGGSSSGFHFYGGTKGNKIEGTMLLGASATILDDDKTNDWDSLYNISNATYTGSTNPVNKRVQHDGTGTVTIDPMKCSLATINATSSTITINTLDNARDGMRMDMIIYNTSGQPLTVNWGDSFRIGGFVPPESGKQKGLSFVWDANFSHWYCVGMSADGLVY</sequence>
<dbReference type="GO" id="GO:0051701">
    <property type="term" value="P:biological process involved in interaction with host"/>
    <property type="evidence" value="ECO:0007669"/>
    <property type="project" value="UniProtKB-ARBA"/>
</dbReference>